<evidence type="ECO:0000256" key="1">
    <source>
        <dbReference type="ARBA" id="ARBA00009861"/>
    </source>
</evidence>
<dbReference type="SUPFAM" id="SSF58104">
    <property type="entry name" value="Methyl-accepting chemotaxis protein (MCP) signaling domain"/>
    <property type="match status" value="1"/>
</dbReference>
<keyword evidence="3" id="KW-0012">Acyltransferase</keyword>
<dbReference type="PANTHER" id="PTHR31623:SF83">
    <property type="entry name" value="ACETYL-COA-BENZYLALCOHOL ACETYLTRANSFERASE-LIKE"/>
    <property type="match status" value="1"/>
</dbReference>
<gene>
    <name evidence="4" type="ORF">CTI12_AA265020</name>
</gene>
<dbReference type="AlphaFoldDB" id="A0A2U1NHB8"/>
<protein>
    <submittedName>
        <fullName evidence="4">Chloramphenicol acetyltransferase-like domain-containing protein</fullName>
    </submittedName>
</protein>
<dbReference type="InterPro" id="IPR023213">
    <property type="entry name" value="CAT-like_dom_sf"/>
</dbReference>
<comment type="similarity">
    <text evidence="1">Belongs to the plant acyltransferase family.</text>
</comment>
<evidence type="ECO:0000313" key="4">
    <source>
        <dbReference type="EMBL" id="PWA72917.1"/>
    </source>
</evidence>
<organism evidence="4 5">
    <name type="scientific">Artemisia annua</name>
    <name type="common">Sweet wormwood</name>
    <dbReference type="NCBI Taxonomy" id="35608"/>
    <lineage>
        <taxon>Eukaryota</taxon>
        <taxon>Viridiplantae</taxon>
        <taxon>Streptophyta</taxon>
        <taxon>Embryophyta</taxon>
        <taxon>Tracheophyta</taxon>
        <taxon>Spermatophyta</taxon>
        <taxon>Magnoliopsida</taxon>
        <taxon>eudicotyledons</taxon>
        <taxon>Gunneridae</taxon>
        <taxon>Pentapetalae</taxon>
        <taxon>asterids</taxon>
        <taxon>campanulids</taxon>
        <taxon>Asterales</taxon>
        <taxon>Asteraceae</taxon>
        <taxon>Asteroideae</taxon>
        <taxon>Anthemideae</taxon>
        <taxon>Artemisiinae</taxon>
        <taxon>Artemisia</taxon>
    </lineage>
</organism>
<dbReference type="Pfam" id="PF02458">
    <property type="entry name" value="Transferase"/>
    <property type="match status" value="1"/>
</dbReference>
<evidence type="ECO:0000256" key="2">
    <source>
        <dbReference type="ARBA" id="ARBA00022679"/>
    </source>
</evidence>
<keyword evidence="2 4" id="KW-0808">Transferase</keyword>
<keyword evidence="5" id="KW-1185">Reference proteome</keyword>
<dbReference type="PANTHER" id="PTHR31623">
    <property type="entry name" value="F21J9.9"/>
    <property type="match status" value="1"/>
</dbReference>
<evidence type="ECO:0000256" key="3">
    <source>
        <dbReference type="ARBA" id="ARBA00023315"/>
    </source>
</evidence>
<dbReference type="GO" id="GO:0016746">
    <property type="term" value="F:acyltransferase activity"/>
    <property type="evidence" value="ECO:0007669"/>
    <property type="project" value="UniProtKB-KW"/>
</dbReference>
<evidence type="ECO:0000313" key="5">
    <source>
        <dbReference type="Proteomes" id="UP000245207"/>
    </source>
</evidence>
<comment type="caution">
    <text evidence="4">The sequence shown here is derived from an EMBL/GenBank/DDBJ whole genome shotgun (WGS) entry which is preliminary data.</text>
</comment>
<dbReference type="OrthoDB" id="783687at2759"/>
<name>A0A2U1NHB8_ARTAN</name>
<sequence>MTPRNSSASYGVRTFATLLICRYRVNSGRTASSLAYRQMSGDTREQEDVALNVQPLDPAPPRPNIFSWVKWVLGSILPLLFSFWKQNWDNMLKLEGKVEEVAKEVEEVAEVVEKVASTTEKMSAEVAEKLDNGELKQVALMVEHASTIIANDARMTEEFIDKVGDLKQDITDLENMVDRVIDKTKNMKIKIQSSQFIRPSKSTPENLSKFKLSLLDQLAPFSHINLVFYYKASGEVNISDRYGQLVKSLSEALTLYYPLAGIITEDGLVVDCNDQGVNYIETRVNTRLSDFLEQGPKIEHVRKLIGAPDQVTTTLITIQVNVFECGGVVIGVSASHKVNDACNLVRFINEWASTNRTGISNGAYAPSFDNLALSFPPKKSSSLKHSPIKVDQKALVVTKRFVFNETTISKLRKKAGSINRKYSRVTLVAALIWKALISVDQVKSGTIRDCLLAPAMNLRGKAGSPVSERSFGNVWFPYPIRFLPNTMESKYADLVALIEDTTRTVVMQLSEASAEEISRRAIACYAEVDIELKQNKFCIFSSWCRFPVYEADFGWGKPDWASDADSSLEAVTLMDEKDGTGIEAWVNLNEKDMEQEDAALDVQPSDAAPPRPNIFSWVKWVLGSILPLLFSFWKQNWDSMLKLEGKVEEVAKEVEEVAEVVEKVASTTEKMSAEVAEKLDNGELKQVALMVEHASTIIANDARMTEEFIHKVGDLKQDITDLENMVDRVIDKTKK</sequence>
<proteinExistence type="inferred from homology"/>
<dbReference type="Gene3D" id="3.30.559.10">
    <property type="entry name" value="Chloramphenicol acetyltransferase-like domain"/>
    <property type="match status" value="2"/>
</dbReference>
<dbReference type="EMBL" id="PKPP01002823">
    <property type="protein sequence ID" value="PWA72917.1"/>
    <property type="molecule type" value="Genomic_DNA"/>
</dbReference>
<accession>A0A2U1NHB8</accession>
<dbReference type="Proteomes" id="UP000245207">
    <property type="component" value="Unassembled WGS sequence"/>
</dbReference>
<dbReference type="STRING" id="35608.A0A2U1NHB8"/>
<reference evidence="4 5" key="1">
    <citation type="journal article" date="2018" name="Mol. Plant">
        <title>The genome of Artemisia annua provides insight into the evolution of Asteraceae family and artemisinin biosynthesis.</title>
        <authorList>
            <person name="Shen Q."/>
            <person name="Zhang L."/>
            <person name="Liao Z."/>
            <person name="Wang S."/>
            <person name="Yan T."/>
            <person name="Shi P."/>
            <person name="Liu M."/>
            <person name="Fu X."/>
            <person name="Pan Q."/>
            <person name="Wang Y."/>
            <person name="Lv Z."/>
            <person name="Lu X."/>
            <person name="Zhang F."/>
            <person name="Jiang W."/>
            <person name="Ma Y."/>
            <person name="Chen M."/>
            <person name="Hao X."/>
            <person name="Li L."/>
            <person name="Tang Y."/>
            <person name="Lv G."/>
            <person name="Zhou Y."/>
            <person name="Sun X."/>
            <person name="Brodelius P.E."/>
            <person name="Rose J.K.C."/>
            <person name="Tang K."/>
        </authorList>
    </citation>
    <scope>NUCLEOTIDE SEQUENCE [LARGE SCALE GENOMIC DNA]</scope>
    <source>
        <strain evidence="5">cv. Huhao1</strain>
        <tissue evidence="4">Leaf</tissue>
    </source>
</reference>